<evidence type="ECO:0000313" key="3">
    <source>
        <dbReference type="Proteomes" id="UP000309128"/>
    </source>
</evidence>
<gene>
    <name evidence="2" type="ORF">ETD86_40830</name>
</gene>
<dbReference type="RefSeq" id="WP_138671982.1">
    <property type="nucleotide sequence ID" value="NZ_VCKY01000203.1"/>
</dbReference>
<feature type="compositionally biased region" description="Low complexity" evidence="1">
    <location>
        <begin position="1"/>
        <end position="13"/>
    </location>
</feature>
<accession>A0A5S4F2T4</accession>
<evidence type="ECO:0000256" key="1">
    <source>
        <dbReference type="SAM" id="MobiDB-lite"/>
    </source>
</evidence>
<evidence type="ECO:0000313" key="2">
    <source>
        <dbReference type="EMBL" id="TMR10131.1"/>
    </source>
</evidence>
<dbReference type="AlphaFoldDB" id="A0A5S4F2T4"/>
<keyword evidence="3" id="KW-1185">Reference proteome</keyword>
<sequence>MKRWSRPASPSCRRAARSGQRFSGRSWERWAGSGGAHLRPRDEVLISRPAHPYTRALIACRNPL</sequence>
<organism evidence="2 3">
    <name type="scientific">Nonomuraea turkmeniaca</name>
    <dbReference type="NCBI Taxonomy" id="103838"/>
    <lineage>
        <taxon>Bacteria</taxon>
        <taxon>Bacillati</taxon>
        <taxon>Actinomycetota</taxon>
        <taxon>Actinomycetes</taxon>
        <taxon>Streptosporangiales</taxon>
        <taxon>Streptosporangiaceae</taxon>
        <taxon>Nonomuraea</taxon>
    </lineage>
</organism>
<feature type="region of interest" description="Disordered" evidence="1">
    <location>
        <begin position="1"/>
        <end position="22"/>
    </location>
</feature>
<dbReference type="Proteomes" id="UP000309128">
    <property type="component" value="Unassembled WGS sequence"/>
</dbReference>
<reference evidence="2 3" key="1">
    <citation type="submission" date="2019-05" db="EMBL/GenBank/DDBJ databases">
        <title>Draft genome sequence of Nonomuraea turkmeniaca DSM 43926.</title>
        <authorList>
            <person name="Saricaoglu S."/>
            <person name="Isik K."/>
        </authorList>
    </citation>
    <scope>NUCLEOTIDE SEQUENCE [LARGE SCALE GENOMIC DNA]</scope>
    <source>
        <strain evidence="2 3">DSM 43926</strain>
    </source>
</reference>
<dbReference type="EMBL" id="VCKY01000203">
    <property type="protein sequence ID" value="TMR10131.1"/>
    <property type="molecule type" value="Genomic_DNA"/>
</dbReference>
<protein>
    <submittedName>
        <fullName evidence="2">Uncharacterized protein</fullName>
    </submittedName>
</protein>
<name>A0A5S4F2T4_9ACTN</name>
<proteinExistence type="predicted"/>
<comment type="caution">
    <text evidence="2">The sequence shown here is derived from an EMBL/GenBank/DDBJ whole genome shotgun (WGS) entry which is preliminary data.</text>
</comment>